<dbReference type="EMBL" id="MN740745">
    <property type="protein sequence ID" value="QHU09788.1"/>
    <property type="molecule type" value="Genomic_DNA"/>
</dbReference>
<dbReference type="PANTHER" id="PTHR10322">
    <property type="entry name" value="DNA POLYMERASE CATALYTIC SUBUNIT"/>
    <property type="match status" value="1"/>
</dbReference>
<evidence type="ECO:0000259" key="9">
    <source>
        <dbReference type="Pfam" id="PF03104"/>
    </source>
</evidence>
<comment type="similarity">
    <text evidence="1">Belongs to the DNA polymerase type-B family.</text>
</comment>
<dbReference type="SMART" id="SM00486">
    <property type="entry name" value="POLBc"/>
    <property type="match status" value="1"/>
</dbReference>
<dbReference type="PANTHER" id="PTHR10322:SF23">
    <property type="entry name" value="DNA POLYMERASE DELTA CATALYTIC SUBUNIT"/>
    <property type="match status" value="1"/>
</dbReference>
<evidence type="ECO:0000256" key="4">
    <source>
        <dbReference type="ARBA" id="ARBA00022695"/>
    </source>
</evidence>
<dbReference type="GO" id="GO:0003887">
    <property type="term" value="F:DNA-directed DNA polymerase activity"/>
    <property type="evidence" value="ECO:0007669"/>
    <property type="project" value="UniProtKB-KW"/>
</dbReference>
<evidence type="ECO:0000256" key="2">
    <source>
        <dbReference type="ARBA" id="ARBA00012417"/>
    </source>
</evidence>
<keyword evidence="6" id="KW-0238">DNA-binding</keyword>
<dbReference type="GO" id="GO:0000166">
    <property type="term" value="F:nucleotide binding"/>
    <property type="evidence" value="ECO:0007669"/>
    <property type="project" value="InterPro"/>
</dbReference>
<evidence type="ECO:0000313" key="10">
    <source>
        <dbReference type="EMBL" id="QHU09788.1"/>
    </source>
</evidence>
<dbReference type="GO" id="GO:0003677">
    <property type="term" value="F:DNA binding"/>
    <property type="evidence" value="ECO:0007669"/>
    <property type="project" value="UniProtKB-KW"/>
</dbReference>
<dbReference type="GO" id="GO:0008296">
    <property type="term" value="F:3'-5'-DNA exonuclease activity"/>
    <property type="evidence" value="ECO:0007669"/>
    <property type="project" value="TreeGrafter"/>
</dbReference>
<evidence type="ECO:0000256" key="6">
    <source>
        <dbReference type="ARBA" id="ARBA00023125"/>
    </source>
</evidence>
<name>A0A6C0K0U9_9ZZZZ</name>
<dbReference type="GO" id="GO:0006287">
    <property type="term" value="P:base-excision repair, gap-filling"/>
    <property type="evidence" value="ECO:0007669"/>
    <property type="project" value="TreeGrafter"/>
</dbReference>
<dbReference type="Gene3D" id="3.30.342.10">
    <property type="entry name" value="DNA Polymerase, chain B, domain 1"/>
    <property type="match status" value="1"/>
</dbReference>
<feature type="domain" description="DNA-directed DNA polymerase family B multifunctional" evidence="8">
    <location>
        <begin position="506"/>
        <end position="955"/>
    </location>
</feature>
<dbReference type="GO" id="GO:0045004">
    <property type="term" value="P:DNA replication proofreading"/>
    <property type="evidence" value="ECO:0007669"/>
    <property type="project" value="TreeGrafter"/>
</dbReference>
<dbReference type="InterPro" id="IPR036397">
    <property type="entry name" value="RNaseH_sf"/>
</dbReference>
<dbReference type="Gene3D" id="3.30.420.10">
    <property type="entry name" value="Ribonuclease H-like superfamily/Ribonuclease H"/>
    <property type="match status" value="2"/>
</dbReference>
<sequence>MVILQPSDWIEKDVDFKYTIYAFGRTSTNEVAQVKIVGFSPYFYVGACDGETSSQLHSALEQASGKKMRDLRITMESKLDAMRGFTGLSPIRVWKLSFPALWMFKCAQRAIHNGVRIGGRTLRTTDMYESNLPPFIRMFHMRNIQPASAIQFEADDYEPDENIGADVYYEVNYQEIMPSDAQIPLLVAAYDIETYSESGNFPAASNPSDEIIQIGVSFRYSNDLLTNVKRVVFVSGSVEPSDTFVSCKDERDVLVQFQKCIAFENPDVLAGYNTFGFDDAYIADRCEYLKLELNFGRMDGSPWKNDAAKTEKKVFELASGTYNVRYLEIAGRLGLDLMLSVRREQTLDSYKLDNVANTFLRDKVSAIVTITGEDTRTFEIHTKNTRGLFVGNLVRFDIVGNTVNSYANGMKFKVIEIHPKKFIIELEEHNYVCTFEMSKEDKKNLEWSLGKDDVSPKQMFAMHLQGPKERSIIAKYCIQDCDLVLTLIAKLDTLVNARGMADVCRVPIQYIFLRGQGIKIFSAVVYNASKRNQIIMSQEGLESDSSYEGAIVLPPKIGIYLDQPISVLDFNSLYPSNMIAFNLSPDTLAYVKTYDAKGKKISQQGSVPDSSYKVDEIGYDVHNEQSEASGRIVCGFVQPTDDPRTIGVLPLTLDILLKKRKETRKRMETTEDEAQKSVLNGLQLAYKTVANSVYGQCGANTSPIRKKEVAACTTAVGRSKIHEAKSIVESEYGATVIYGDTDSIFIRFPTKDLATSIEYGKLAAEKITSLCRKPHRIEYEKTFFPFILFCRKRYVGMMYEDDITKCKRKTMGIALKRRDNAPIVKDIFGGALDILLETRTIKLAQQFVKDMLVQVMKNEFPLEKYVITKQLRDDYKNPEQIAHRVLADRMAERDAGSSPSVGDRLAFVYVSNRKHEKKQGDRIEQIDYAREHNLKPDTEFYITNQIQKPVAQLFALAIEDLDGYVPKHVYSMDDYLDKGMDEEEATLKILEKKEKELETILFLGAPYLNSYIQSIRGQRTLDMFYAKRN</sequence>
<evidence type="ECO:0000256" key="7">
    <source>
        <dbReference type="ARBA" id="ARBA00049244"/>
    </source>
</evidence>
<dbReference type="SUPFAM" id="SSF56672">
    <property type="entry name" value="DNA/RNA polymerases"/>
    <property type="match status" value="1"/>
</dbReference>
<dbReference type="GO" id="GO:0006297">
    <property type="term" value="P:nucleotide-excision repair, DNA gap filling"/>
    <property type="evidence" value="ECO:0007669"/>
    <property type="project" value="TreeGrafter"/>
</dbReference>
<proteinExistence type="inferred from homology"/>
<dbReference type="InterPro" id="IPR023211">
    <property type="entry name" value="DNA_pol_palm_dom_sf"/>
</dbReference>
<feature type="domain" description="DNA-directed DNA polymerase family B exonuclease" evidence="9">
    <location>
        <begin position="126"/>
        <end position="355"/>
    </location>
</feature>
<dbReference type="InterPro" id="IPR043502">
    <property type="entry name" value="DNA/RNA_pol_sf"/>
</dbReference>
<dbReference type="AlphaFoldDB" id="A0A6C0K0U9"/>
<evidence type="ECO:0000259" key="8">
    <source>
        <dbReference type="Pfam" id="PF00136"/>
    </source>
</evidence>
<dbReference type="InterPro" id="IPR006134">
    <property type="entry name" value="DNA-dir_DNA_pol_B_multi_dom"/>
</dbReference>
<protein>
    <recommendedName>
        <fullName evidence="2">DNA-directed DNA polymerase</fullName>
        <ecNumber evidence="2">2.7.7.7</ecNumber>
    </recommendedName>
</protein>
<dbReference type="Gene3D" id="1.10.132.60">
    <property type="entry name" value="DNA polymerase family B, C-terminal domain"/>
    <property type="match status" value="1"/>
</dbReference>
<dbReference type="InterPro" id="IPR012337">
    <property type="entry name" value="RNaseH-like_sf"/>
</dbReference>
<keyword evidence="3" id="KW-0808">Transferase</keyword>
<dbReference type="InterPro" id="IPR042087">
    <property type="entry name" value="DNA_pol_B_thumb"/>
</dbReference>
<dbReference type="InterPro" id="IPR006172">
    <property type="entry name" value="DNA-dir_DNA_pol_B"/>
</dbReference>
<dbReference type="Gene3D" id="3.90.1600.10">
    <property type="entry name" value="Palm domain of DNA polymerase"/>
    <property type="match status" value="1"/>
</dbReference>
<dbReference type="SUPFAM" id="SSF53098">
    <property type="entry name" value="Ribonuclease H-like"/>
    <property type="match status" value="1"/>
</dbReference>
<dbReference type="EC" id="2.7.7.7" evidence="2"/>
<keyword evidence="4" id="KW-0548">Nucleotidyltransferase</keyword>
<dbReference type="InterPro" id="IPR050240">
    <property type="entry name" value="DNA_pol_type-B"/>
</dbReference>
<keyword evidence="5" id="KW-0239">DNA-directed DNA polymerase</keyword>
<dbReference type="Pfam" id="PF03104">
    <property type="entry name" value="DNA_pol_B_exo1"/>
    <property type="match status" value="1"/>
</dbReference>
<accession>A0A6C0K0U9</accession>
<dbReference type="PRINTS" id="PR00106">
    <property type="entry name" value="DNAPOLB"/>
</dbReference>
<dbReference type="Pfam" id="PF00136">
    <property type="entry name" value="DNA_pol_B"/>
    <property type="match status" value="1"/>
</dbReference>
<comment type="catalytic activity">
    <reaction evidence="7">
        <text>DNA(n) + a 2'-deoxyribonucleoside 5'-triphosphate = DNA(n+1) + diphosphate</text>
        <dbReference type="Rhea" id="RHEA:22508"/>
        <dbReference type="Rhea" id="RHEA-COMP:17339"/>
        <dbReference type="Rhea" id="RHEA-COMP:17340"/>
        <dbReference type="ChEBI" id="CHEBI:33019"/>
        <dbReference type="ChEBI" id="CHEBI:61560"/>
        <dbReference type="ChEBI" id="CHEBI:173112"/>
        <dbReference type="EC" id="2.7.7.7"/>
    </reaction>
</comment>
<dbReference type="Gene3D" id="1.10.287.690">
    <property type="entry name" value="Helix hairpin bin"/>
    <property type="match status" value="1"/>
</dbReference>
<evidence type="ECO:0000256" key="5">
    <source>
        <dbReference type="ARBA" id="ARBA00022932"/>
    </source>
</evidence>
<dbReference type="InterPro" id="IPR017964">
    <property type="entry name" value="DNA-dir_DNA_pol_B_CS"/>
</dbReference>
<evidence type="ECO:0000256" key="1">
    <source>
        <dbReference type="ARBA" id="ARBA00005755"/>
    </source>
</evidence>
<reference evidence="10" key="1">
    <citation type="journal article" date="2020" name="Nature">
        <title>Giant virus diversity and host interactions through global metagenomics.</title>
        <authorList>
            <person name="Schulz F."/>
            <person name="Roux S."/>
            <person name="Paez-Espino D."/>
            <person name="Jungbluth S."/>
            <person name="Walsh D.A."/>
            <person name="Denef V.J."/>
            <person name="McMahon K.D."/>
            <person name="Konstantinidis K.T."/>
            <person name="Eloe-Fadrosh E.A."/>
            <person name="Kyrpides N.C."/>
            <person name="Woyke T."/>
        </authorList>
    </citation>
    <scope>NUCLEOTIDE SEQUENCE</scope>
    <source>
        <strain evidence="10">GVMAG-S-1101164-164</strain>
    </source>
</reference>
<dbReference type="GO" id="GO:0043625">
    <property type="term" value="C:delta DNA polymerase complex"/>
    <property type="evidence" value="ECO:0007669"/>
    <property type="project" value="TreeGrafter"/>
</dbReference>
<dbReference type="InterPro" id="IPR006133">
    <property type="entry name" value="DNA-dir_DNA_pol_B_exonuc"/>
</dbReference>
<evidence type="ECO:0000256" key="3">
    <source>
        <dbReference type="ARBA" id="ARBA00022679"/>
    </source>
</evidence>
<organism evidence="10">
    <name type="scientific">viral metagenome</name>
    <dbReference type="NCBI Taxonomy" id="1070528"/>
    <lineage>
        <taxon>unclassified sequences</taxon>
        <taxon>metagenomes</taxon>
        <taxon>organismal metagenomes</taxon>
    </lineage>
</organism>
<dbReference type="PROSITE" id="PS00116">
    <property type="entry name" value="DNA_POLYMERASE_B"/>
    <property type="match status" value="1"/>
</dbReference>